<dbReference type="InterPro" id="IPR002830">
    <property type="entry name" value="UbiD"/>
</dbReference>
<dbReference type="Proteomes" id="UP000243205">
    <property type="component" value="Unassembled WGS sequence"/>
</dbReference>
<protein>
    <submittedName>
        <fullName evidence="2">4-hydroxy-3-polyprenylbenzoate decarboxylase</fullName>
    </submittedName>
</protein>
<dbReference type="STRING" id="57664.SAMN05661003_101207"/>
<dbReference type="PANTHER" id="PTHR30108:SF7">
    <property type="entry name" value="3-POLYPRENYL-4-HYDROXYBENZOATE DECARBOXYLASE"/>
    <property type="match status" value="1"/>
</dbReference>
<sequence length="450" mass="49544">MFSDLRQTLQTLCAVDEPLVRQTRPVSGYLQVAAQVRQLHLQARAAGRRVPLLLFEQVDDSPAEILFNLLADEERLMRLCRRPSGQLLADNLRASGQSWQAFSRDLATRPLETASGCSAALAGYSSATSLAVLPQLHYWPQDSGPYLSLACLYCPLAPHDDQLNGGVYRLRQLDDQHLSLHLNPGSQTARCLERYNRAGQPMPVTICWGTAPAQLLAAVFPLAEGGGTLALAQWLTGAAPRLLKLPGGMRVPADSEVIISGWVDGRRHIDEGRFANHSGFYVAGGSCPLITIDQVWLRPRPLLPATLVGPPPTENQHLGRFLWRHLGVLLANELPFVCQLDCPAELAFHAAVVVQVRAPGKPRQWHEMKQQLLQHPLLQRARILVLVGEETACERPTEVLWRLAQQLPTAVQSQAGRLLCDAVAWRYQGRCLVCDSELLCHETGMAGAGR</sequence>
<accession>A0A1G6XBG0</accession>
<dbReference type="RefSeq" id="WP_092075358.1">
    <property type="nucleotide sequence ID" value="NZ_FNAQ01000001.1"/>
</dbReference>
<keyword evidence="3" id="KW-1185">Reference proteome</keyword>
<gene>
    <name evidence="2" type="ORF">SAMN05661003_101207</name>
</gene>
<dbReference type="AlphaFoldDB" id="A0A1G6XBG0"/>
<feature type="domain" description="3-octaprenyl-4-hydroxybenzoate carboxy-lyase-like Rift-related" evidence="1">
    <location>
        <begin position="126"/>
        <end position="311"/>
    </location>
</feature>
<dbReference type="GO" id="GO:0005737">
    <property type="term" value="C:cytoplasm"/>
    <property type="evidence" value="ECO:0007669"/>
    <property type="project" value="TreeGrafter"/>
</dbReference>
<reference evidence="3" key="1">
    <citation type="submission" date="2016-10" db="EMBL/GenBank/DDBJ databases">
        <authorList>
            <person name="Varghese N."/>
            <person name="Submissions S."/>
        </authorList>
    </citation>
    <scope>NUCLEOTIDE SEQUENCE [LARGE SCALE GENOMIC DNA]</scope>
    <source>
        <strain evidence="3">DSM 8987</strain>
    </source>
</reference>
<dbReference type="InterPro" id="IPR048304">
    <property type="entry name" value="UbiD_Rift_dom"/>
</dbReference>
<dbReference type="PANTHER" id="PTHR30108">
    <property type="entry name" value="3-OCTAPRENYL-4-HYDROXYBENZOATE CARBOXY-LYASE-RELATED"/>
    <property type="match status" value="1"/>
</dbReference>
<proteinExistence type="predicted"/>
<name>A0A1G6XBG0_9BACT</name>
<dbReference type="SUPFAM" id="SSF50475">
    <property type="entry name" value="FMN-binding split barrel"/>
    <property type="match status" value="1"/>
</dbReference>
<evidence type="ECO:0000313" key="3">
    <source>
        <dbReference type="Proteomes" id="UP000243205"/>
    </source>
</evidence>
<dbReference type="OrthoDB" id="9809841at2"/>
<dbReference type="EMBL" id="FNAQ01000001">
    <property type="protein sequence ID" value="SDD75421.1"/>
    <property type="molecule type" value="Genomic_DNA"/>
</dbReference>
<evidence type="ECO:0000313" key="2">
    <source>
        <dbReference type="EMBL" id="SDD75421.1"/>
    </source>
</evidence>
<organism evidence="2 3">
    <name type="scientific">Desulfuromonas thiophila</name>
    <dbReference type="NCBI Taxonomy" id="57664"/>
    <lineage>
        <taxon>Bacteria</taxon>
        <taxon>Pseudomonadati</taxon>
        <taxon>Thermodesulfobacteriota</taxon>
        <taxon>Desulfuromonadia</taxon>
        <taxon>Desulfuromonadales</taxon>
        <taxon>Desulfuromonadaceae</taxon>
        <taxon>Desulfuromonas</taxon>
    </lineage>
</organism>
<dbReference type="GO" id="GO:0016831">
    <property type="term" value="F:carboxy-lyase activity"/>
    <property type="evidence" value="ECO:0007669"/>
    <property type="project" value="InterPro"/>
</dbReference>
<evidence type="ECO:0000259" key="1">
    <source>
        <dbReference type="Pfam" id="PF01977"/>
    </source>
</evidence>
<dbReference type="Pfam" id="PF01977">
    <property type="entry name" value="UbiD"/>
    <property type="match status" value="1"/>
</dbReference>